<keyword evidence="1" id="KW-0472">Membrane</keyword>
<accession>A0A1I2FG51</accession>
<name>A0A1I2FG51_9RHOB</name>
<dbReference type="AlphaFoldDB" id="A0A1I2FG51"/>
<keyword evidence="1" id="KW-0812">Transmembrane</keyword>
<sequence>MQSQSLRREKLGDHARSQPICGTVALGYRHYCGLFRQERFLRDLLVVFLTIDVFFVGIYAVAGVLKAFDLAPEIASLQLNAETGLASIWNYGKFMAAIAALVMIRRREGGVSLLILTLLFLLLLLDDYYEVHDHLARVVGERISFGPLSSLHPINRGELFVYTVLLVIAAPSLWFALKNVQPPSRAFVGAMVIGVFLIGLFGVGVDVLHGVLDAMLSGYSDLVGKIFNRLMTIVEDGGEMVAISLCTWLSIVRLWEGRGA</sequence>
<evidence type="ECO:0000313" key="2">
    <source>
        <dbReference type="EMBL" id="SFF03506.1"/>
    </source>
</evidence>
<dbReference type="Proteomes" id="UP000198977">
    <property type="component" value="Unassembled WGS sequence"/>
</dbReference>
<proteinExistence type="predicted"/>
<dbReference type="EMBL" id="FOMW01000015">
    <property type="protein sequence ID" value="SFF03506.1"/>
    <property type="molecule type" value="Genomic_DNA"/>
</dbReference>
<protein>
    <submittedName>
        <fullName evidence="2">Uncharacterized protein</fullName>
    </submittedName>
</protein>
<dbReference type="STRING" id="74348.SAMN04488523_11576"/>
<feature type="transmembrane region" description="Helical" evidence="1">
    <location>
        <begin position="88"/>
        <end position="104"/>
    </location>
</feature>
<feature type="transmembrane region" description="Helical" evidence="1">
    <location>
        <begin position="111"/>
        <end position="129"/>
    </location>
</feature>
<keyword evidence="1" id="KW-1133">Transmembrane helix</keyword>
<keyword evidence="3" id="KW-1185">Reference proteome</keyword>
<evidence type="ECO:0000256" key="1">
    <source>
        <dbReference type="SAM" id="Phobius"/>
    </source>
</evidence>
<feature type="transmembrane region" description="Helical" evidence="1">
    <location>
        <begin position="44"/>
        <end position="68"/>
    </location>
</feature>
<feature type="transmembrane region" description="Helical" evidence="1">
    <location>
        <begin position="189"/>
        <end position="212"/>
    </location>
</feature>
<reference evidence="2 3" key="1">
    <citation type="submission" date="2016-10" db="EMBL/GenBank/DDBJ databases">
        <authorList>
            <person name="de Groot N.N."/>
        </authorList>
    </citation>
    <scope>NUCLEOTIDE SEQUENCE [LARGE SCALE GENOMIC DNA]</scope>
    <source>
        <strain evidence="2 3">DSM 11443</strain>
    </source>
</reference>
<gene>
    <name evidence="2" type="ORF">SAMN04488523_11576</name>
</gene>
<feature type="transmembrane region" description="Helical" evidence="1">
    <location>
        <begin position="159"/>
        <end position="177"/>
    </location>
</feature>
<organism evidence="2 3">
    <name type="scientific">Sulfitobacter brevis</name>
    <dbReference type="NCBI Taxonomy" id="74348"/>
    <lineage>
        <taxon>Bacteria</taxon>
        <taxon>Pseudomonadati</taxon>
        <taxon>Pseudomonadota</taxon>
        <taxon>Alphaproteobacteria</taxon>
        <taxon>Rhodobacterales</taxon>
        <taxon>Roseobacteraceae</taxon>
        <taxon>Sulfitobacter</taxon>
    </lineage>
</organism>
<evidence type="ECO:0000313" key="3">
    <source>
        <dbReference type="Proteomes" id="UP000198977"/>
    </source>
</evidence>